<accession>A0AAW2TY28</accession>
<proteinExistence type="predicted"/>
<reference evidence="3" key="1">
    <citation type="submission" date="2020-06" db="EMBL/GenBank/DDBJ databases">
        <authorList>
            <person name="Li T."/>
            <person name="Hu X."/>
            <person name="Zhang T."/>
            <person name="Song X."/>
            <person name="Zhang H."/>
            <person name="Dai N."/>
            <person name="Sheng W."/>
            <person name="Hou X."/>
            <person name="Wei L."/>
        </authorList>
    </citation>
    <scope>NUCLEOTIDE SEQUENCE</scope>
    <source>
        <strain evidence="3">G02</strain>
        <tissue evidence="3">Leaf</tissue>
    </source>
</reference>
<organism evidence="3">
    <name type="scientific">Sesamum radiatum</name>
    <name type="common">Black benniseed</name>
    <dbReference type="NCBI Taxonomy" id="300843"/>
    <lineage>
        <taxon>Eukaryota</taxon>
        <taxon>Viridiplantae</taxon>
        <taxon>Streptophyta</taxon>
        <taxon>Embryophyta</taxon>
        <taxon>Tracheophyta</taxon>
        <taxon>Spermatophyta</taxon>
        <taxon>Magnoliopsida</taxon>
        <taxon>eudicotyledons</taxon>
        <taxon>Gunneridae</taxon>
        <taxon>Pentapetalae</taxon>
        <taxon>asterids</taxon>
        <taxon>lamiids</taxon>
        <taxon>Lamiales</taxon>
        <taxon>Pedaliaceae</taxon>
        <taxon>Sesamum</taxon>
    </lineage>
</organism>
<dbReference type="EMBL" id="JACGWJ010000007">
    <property type="protein sequence ID" value="KAL0409738.1"/>
    <property type="molecule type" value="Genomic_DNA"/>
</dbReference>
<gene>
    <name evidence="3" type="ORF">Sradi_1908200</name>
</gene>
<comment type="caution">
    <text evidence="3">The sequence shown here is derived from an EMBL/GenBank/DDBJ whole genome shotgun (WGS) entry which is preliminary data.</text>
</comment>
<reference evidence="3" key="2">
    <citation type="journal article" date="2024" name="Plant">
        <title>Genomic evolution and insights into agronomic trait innovations of Sesamum species.</title>
        <authorList>
            <person name="Miao H."/>
            <person name="Wang L."/>
            <person name="Qu L."/>
            <person name="Liu H."/>
            <person name="Sun Y."/>
            <person name="Le M."/>
            <person name="Wang Q."/>
            <person name="Wei S."/>
            <person name="Zheng Y."/>
            <person name="Lin W."/>
            <person name="Duan Y."/>
            <person name="Cao H."/>
            <person name="Xiong S."/>
            <person name="Wang X."/>
            <person name="Wei L."/>
            <person name="Li C."/>
            <person name="Ma Q."/>
            <person name="Ju M."/>
            <person name="Zhao R."/>
            <person name="Li G."/>
            <person name="Mu C."/>
            <person name="Tian Q."/>
            <person name="Mei H."/>
            <person name="Zhang T."/>
            <person name="Gao T."/>
            <person name="Zhang H."/>
        </authorList>
    </citation>
    <scope>NUCLEOTIDE SEQUENCE</scope>
    <source>
        <strain evidence="3">G02</strain>
    </source>
</reference>
<evidence type="ECO:0000256" key="1">
    <source>
        <dbReference type="SAM" id="MobiDB-lite"/>
    </source>
</evidence>
<dbReference type="Pfam" id="PF14392">
    <property type="entry name" value="zf-CCHC_4"/>
    <property type="match status" value="1"/>
</dbReference>
<dbReference type="InterPro" id="IPR025836">
    <property type="entry name" value="Zn_knuckle_CX2CX4HX4C"/>
</dbReference>
<protein>
    <recommendedName>
        <fullName evidence="2">Zinc knuckle CX2CX4HX4C domain-containing protein</fullName>
    </recommendedName>
</protein>
<dbReference type="AlphaFoldDB" id="A0AAW2TY28"/>
<sequence>MTDRAAARGRRAGLEPLRGRPRQRRGSSLTSLVAGRRGDSRRSGGRRGQGSLVFIPQIFAEHFVVCTKGKNKITIGKHGIIELKQQKSEHKYPRACARAPHGGSVRSDLGVSHQPTPYSHKVSHLAYLKDHKNLETYWRLVRGEETHEPIRREYSRAEETEWGGSLRIQVAINVTQPLIRALQICTTVVDEQVISFTYERLQNFCNLCGRLGHISAYYELSLRRDFRIWGKILHMGLGCELHLIAGALRSHGCLRTSLVLDVVSILIRLEVWRCSVGLGE</sequence>
<feature type="region of interest" description="Disordered" evidence="1">
    <location>
        <begin position="1"/>
        <end position="48"/>
    </location>
</feature>
<feature type="domain" description="Zinc knuckle CX2CX4HX4C" evidence="2">
    <location>
        <begin position="173"/>
        <end position="216"/>
    </location>
</feature>
<evidence type="ECO:0000259" key="2">
    <source>
        <dbReference type="Pfam" id="PF14392"/>
    </source>
</evidence>
<evidence type="ECO:0000313" key="3">
    <source>
        <dbReference type="EMBL" id="KAL0409738.1"/>
    </source>
</evidence>
<name>A0AAW2TY28_SESRA</name>